<proteinExistence type="predicted"/>
<feature type="region of interest" description="Disordered" evidence="1">
    <location>
        <begin position="63"/>
        <end position="106"/>
    </location>
</feature>
<protein>
    <submittedName>
        <fullName evidence="2">Uncharacterized protein</fullName>
    </submittedName>
</protein>
<dbReference type="Proteomes" id="UP000187283">
    <property type="component" value="Unassembled WGS sequence"/>
</dbReference>
<dbReference type="EMBL" id="LSSN01000036">
    <property type="protein sequence ID" value="OMJ26308.1"/>
    <property type="molecule type" value="Genomic_DNA"/>
</dbReference>
<reference evidence="2 3" key="1">
    <citation type="submission" date="2017-01" db="EMBL/GenBank/DDBJ databases">
        <authorList>
            <person name="Mah S.A."/>
            <person name="Swanson W.J."/>
            <person name="Moy G.W."/>
            <person name="Vacquier V.D."/>
        </authorList>
    </citation>
    <scope>NUCLEOTIDE SEQUENCE [LARGE SCALE GENOMIC DNA]</scope>
    <source>
        <strain evidence="2 3">GSMNP</strain>
    </source>
</reference>
<accession>A0A1R1YHB7</accession>
<evidence type="ECO:0000313" key="3">
    <source>
        <dbReference type="Proteomes" id="UP000187283"/>
    </source>
</evidence>
<keyword evidence="3" id="KW-1185">Reference proteome</keyword>
<name>A0A1R1YHB7_9FUNG</name>
<dbReference type="AlphaFoldDB" id="A0A1R1YHB7"/>
<evidence type="ECO:0000313" key="2">
    <source>
        <dbReference type="EMBL" id="OMJ26308.1"/>
    </source>
</evidence>
<evidence type="ECO:0000256" key="1">
    <source>
        <dbReference type="SAM" id="MobiDB-lite"/>
    </source>
</evidence>
<sequence length="142" mass="15272">MCTCLICTILTNTFFVIRKKINVLISEGYNSIEELQAAYADKKKTKQPIPEASFLAKEAKSAENPAVTAETPVSTKVAKRRSMSNAESEEYFSEGEDSVEGGAKNSGASASAVANAAAAVEENKYSSSKNLPSNVKVKYKSY</sequence>
<organism evidence="2 3">
    <name type="scientific">Smittium culicis</name>
    <dbReference type="NCBI Taxonomy" id="133412"/>
    <lineage>
        <taxon>Eukaryota</taxon>
        <taxon>Fungi</taxon>
        <taxon>Fungi incertae sedis</taxon>
        <taxon>Zoopagomycota</taxon>
        <taxon>Kickxellomycotina</taxon>
        <taxon>Harpellomycetes</taxon>
        <taxon>Harpellales</taxon>
        <taxon>Legeriomycetaceae</taxon>
        <taxon>Smittium</taxon>
    </lineage>
</organism>
<comment type="caution">
    <text evidence="2">The sequence shown here is derived from an EMBL/GenBank/DDBJ whole genome shotgun (WGS) entry which is preliminary data.</text>
</comment>
<feature type="region of interest" description="Disordered" evidence="1">
    <location>
        <begin position="120"/>
        <end position="142"/>
    </location>
</feature>
<gene>
    <name evidence="2" type="ORF">AYI70_g268</name>
</gene>
<feature type="compositionally biased region" description="Acidic residues" evidence="1">
    <location>
        <begin position="87"/>
        <end position="99"/>
    </location>
</feature>